<name>A0A1B2M458_9GAMM</name>
<dbReference type="InterPro" id="IPR036388">
    <property type="entry name" value="WH-like_DNA-bd_sf"/>
</dbReference>
<gene>
    <name evidence="6" type="ORF">BFG52_09760</name>
</gene>
<dbReference type="PROSITE" id="PS50931">
    <property type="entry name" value="HTH_LYSR"/>
    <property type="match status" value="1"/>
</dbReference>
<evidence type="ECO:0000256" key="3">
    <source>
        <dbReference type="ARBA" id="ARBA00023125"/>
    </source>
</evidence>
<dbReference type="FunFam" id="3.40.190.290:FF:000001">
    <property type="entry name" value="Transcriptional regulator, LysR family"/>
    <property type="match status" value="1"/>
</dbReference>
<protein>
    <submittedName>
        <fullName evidence="6">Transcriptional regulator</fullName>
    </submittedName>
</protein>
<comment type="similarity">
    <text evidence="1">Belongs to the LysR transcriptional regulatory family.</text>
</comment>
<dbReference type="GO" id="GO:0003677">
    <property type="term" value="F:DNA binding"/>
    <property type="evidence" value="ECO:0007669"/>
    <property type="project" value="UniProtKB-KW"/>
</dbReference>
<dbReference type="OrthoDB" id="8885940at2"/>
<dbReference type="PANTHER" id="PTHR30537:SF5">
    <property type="entry name" value="HTH-TYPE TRANSCRIPTIONAL ACTIVATOR TTDR-RELATED"/>
    <property type="match status" value="1"/>
</dbReference>
<dbReference type="AlphaFoldDB" id="A0A1B2M458"/>
<sequence length="305" mass="34811">MSLNNISDIVIFIRVADAGSFSKAADLLNLSRSAVGKSIQRLESRLSSRLIHRTTRKLSLTDEGLLFYQAAQRILHDVEDAENMMLKRHHSPKGRLRITMPVAFGRLHLMPILLDFLDVYPDIALEVIFSDDYQDLIEDGIDLAIRFGQQKDSRLVQQRLAQHQLLVCASPQYLAQFGQPHSPEDLLKHQQLIYLHQGRPVAWRFQVNAETIRYAAQGRIRLYDVQALTDTALAHFGLIQVGEFLVADSLAQGQLVEVLSAFRPAPQPICAVYPSKRHLSPKVSCLIDYIRQRWQQQPTWRESLK</sequence>
<dbReference type="Proteomes" id="UP000093391">
    <property type="component" value="Chromosome"/>
</dbReference>
<accession>A0A1B2M458</accession>
<dbReference type="FunFam" id="1.10.10.10:FF:000001">
    <property type="entry name" value="LysR family transcriptional regulator"/>
    <property type="match status" value="1"/>
</dbReference>
<evidence type="ECO:0000256" key="4">
    <source>
        <dbReference type="ARBA" id="ARBA00023163"/>
    </source>
</evidence>
<evidence type="ECO:0000256" key="2">
    <source>
        <dbReference type="ARBA" id="ARBA00023015"/>
    </source>
</evidence>
<evidence type="ECO:0000256" key="1">
    <source>
        <dbReference type="ARBA" id="ARBA00009437"/>
    </source>
</evidence>
<dbReference type="InterPro" id="IPR005119">
    <property type="entry name" value="LysR_subst-bd"/>
</dbReference>
<dbReference type="SUPFAM" id="SSF53850">
    <property type="entry name" value="Periplasmic binding protein-like II"/>
    <property type="match status" value="1"/>
</dbReference>
<dbReference type="Gene3D" id="1.10.10.10">
    <property type="entry name" value="Winged helix-like DNA-binding domain superfamily/Winged helix DNA-binding domain"/>
    <property type="match status" value="1"/>
</dbReference>
<dbReference type="PANTHER" id="PTHR30537">
    <property type="entry name" value="HTH-TYPE TRANSCRIPTIONAL REGULATOR"/>
    <property type="match status" value="1"/>
</dbReference>
<dbReference type="KEGG" id="ala:BFG52_09760"/>
<evidence type="ECO:0000313" key="6">
    <source>
        <dbReference type="EMBL" id="AOA59954.1"/>
    </source>
</evidence>
<reference evidence="6 7" key="1">
    <citation type="submission" date="2016-08" db="EMBL/GenBank/DDBJ databases">
        <authorList>
            <person name="Seilhamer J.J."/>
        </authorList>
    </citation>
    <scope>NUCLEOTIDE SEQUENCE [LARGE SCALE GENOMIC DNA]</scope>
    <source>
        <strain evidence="6 7">BRTC-1</strain>
    </source>
</reference>
<dbReference type="CDD" id="cd08422">
    <property type="entry name" value="PBP2_CrgA_like"/>
    <property type="match status" value="1"/>
</dbReference>
<dbReference type="Gene3D" id="3.40.190.290">
    <property type="match status" value="1"/>
</dbReference>
<organism evidence="6 7">
    <name type="scientific">Acinetobacter larvae</name>
    <dbReference type="NCBI Taxonomy" id="1789224"/>
    <lineage>
        <taxon>Bacteria</taxon>
        <taxon>Pseudomonadati</taxon>
        <taxon>Pseudomonadota</taxon>
        <taxon>Gammaproteobacteria</taxon>
        <taxon>Moraxellales</taxon>
        <taxon>Moraxellaceae</taxon>
        <taxon>Acinetobacter</taxon>
    </lineage>
</organism>
<keyword evidence="3" id="KW-0238">DNA-binding</keyword>
<dbReference type="EMBL" id="CP016895">
    <property type="protein sequence ID" value="AOA59954.1"/>
    <property type="molecule type" value="Genomic_DNA"/>
</dbReference>
<dbReference type="SUPFAM" id="SSF46785">
    <property type="entry name" value="Winged helix' DNA-binding domain"/>
    <property type="match status" value="1"/>
</dbReference>
<dbReference type="Pfam" id="PF03466">
    <property type="entry name" value="LysR_substrate"/>
    <property type="match status" value="1"/>
</dbReference>
<dbReference type="STRING" id="1789224.BFG52_09760"/>
<dbReference type="InterPro" id="IPR058163">
    <property type="entry name" value="LysR-type_TF_proteobact-type"/>
</dbReference>
<proteinExistence type="inferred from homology"/>
<dbReference type="Pfam" id="PF00126">
    <property type="entry name" value="HTH_1"/>
    <property type="match status" value="1"/>
</dbReference>
<dbReference type="InterPro" id="IPR000847">
    <property type="entry name" value="LysR_HTH_N"/>
</dbReference>
<evidence type="ECO:0000259" key="5">
    <source>
        <dbReference type="PROSITE" id="PS50931"/>
    </source>
</evidence>
<keyword evidence="2" id="KW-0805">Transcription regulation</keyword>
<keyword evidence="7" id="KW-1185">Reference proteome</keyword>
<keyword evidence="4" id="KW-0804">Transcription</keyword>
<evidence type="ECO:0000313" key="7">
    <source>
        <dbReference type="Proteomes" id="UP000093391"/>
    </source>
</evidence>
<dbReference type="InterPro" id="IPR036390">
    <property type="entry name" value="WH_DNA-bd_sf"/>
</dbReference>
<dbReference type="GO" id="GO:0003700">
    <property type="term" value="F:DNA-binding transcription factor activity"/>
    <property type="evidence" value="ECO:0007669"/>
    <property type="project" value="InterPro"/>
</dbReference>
<feature type="domain" description="HTH lysR-type" evidence="5">
    <location>
        <begin position="1"/>
        <end position="61"/>
    </location>
</feature>